<dbReference type="KEGG" id="sbal:HUE88_11505"/>
<evidence type="ECO:0000256" key="1">
    <source>
        <dbReference type="PIRSR" id="PIRSR613078-2"/>
    </source>
</evidence>
<gene>
    <name evidence="2" type="ORF">HUE88_11505</name>
</gene>
<dbReference type="RefSeq" id="WP_194369166.1">
    <property type="nucleotide sequence ID" value="NZ_CP054492.1"/>
</dbReference>
<reference evidence="2 3" key="1">
    <citation type="submission" date="2020-05" db="EMBL/GenBank/DDBJ databases">
        <title>Sulfurimonas marisnigri, sp. nov., and Sulfurimonas baltica, sp. nov., manganese oxide reducing chemolithoautotrophs of the class Epsilonproteobacteria isolated from the pelagic redoxclines of the Black and Baltic Seas and emended description of the genus Sulfurimonas.</title>
        <authorList>
            <person name="Henkel J.V."/>
            <person name="Laudan C."/>
            <person name="Werner J."/>
            <person name="Neu T."/>
            <person name="Plewe S."/>
            <person name="Sproer C."/>
            <person name="Bunk B."/>
            <person name="Schulz-Vogt H.N."/>
        </authorList>
    </citation>
    <scope>NUCLEOTIDE SEQUENCE [LARGE SCALE GENOMIC DNA]</scope>
    <source>
        <strain evidence="2 3">GD2</strain>
    </source>
</reference>
<dbReference type="SUPFAM" id="SSF53254">
    <property type="entry name" value="Phosphoglycerate mutase-like"/>
    <property type="match status" value="1"/>
</dbReference>
<dbReference type="InterPro" id="IPR029033">
    <property type="entry name" value="His_PPase_superfam"/>
</dbReference>
<proteinExistence type="predicted"/>
<dbReference type="InterPro" id="IPR013078">
    <property type="entry name" value="His_Pase_superF_clade-1"/>
</dbReference>
<dbReference type="Proteomes" id="UP000593994">
    <property type="component" value="Chromosome"/>
</dbReference>
<protein>
    <submittedName>
        <fullName evidence="2">Histidine phosphatase family protein</fullName>
    </submittedName>
</protein>
<organism evidence="2 3">
    <name type="scientific">Candidatus Sulfurimonas baltica</name>
    <dbReference type="NCBI Taxonomy" id="2740404"/>
    <lineage>
        <taxon>Bacteria</taxon>
        <taxon>Pseudomonadati</taxon>
        <taxon>Campylobacterota</taxon>
        <taxon>Epsilonproteobacteria</taxon>
        <taxon>Campylobacterales</taxon>
        <taxon>Sulfurimonadaceae</taxon>
        <taxon>Sulfurimonas</taxon>
    </lineage>
</organism>
<dbReference type="CDD" id="cd07067">
    <property type="entry name" value="HP_PGM_like"/>
    <property type="match status" value="1"/>
</dbReference>
<dbReference type="PANTHER" id="PTHR47623:SF1">
    <property type="entry name" value="OS09G0287300 PROTEIN"/>
    <property type="match status" value="1"/>
</dbReference>
<dbReference type="EMBL" id="CP054492">
    <property type="protein sequence ID" value="QOY51714.1"/>
    <property type="molecule type" value="Genomic_DNA"/>
</dbReference>
<sequence length="162" mass="18278">MKKLYIIRHAKSSWKNSSLSDFDRPLNKRGITDAPLMGKVLKGKKVSPDAIISSPALRAKTTAQIISKKLNFNKHIIYDENIYEANVDTLMNVVKRANKEDSIVFIFGHNPGLNMLAESLVGLHENIPTCGVVELEFACKKWSEISPENAKLISFDYPKKYK</sequence>
<dbReference type="AlphaFoldDB" id="A0A7S7LUG5"/>
<dbReference type="Gene3D" id="3.40.50.1240">
    <property type="entry name" value="Phosphoglycerate mutase-like"/>
    <property type="match status" value="1"/>
</dbReference>
<feature type="binding site" evidence="1">
    <location>
        <position position="58"/>
    </location>
    <ligand>
        <name>substrate</name>
    </ligand>
</feature>
<accession>A0A7S7LUG5</accession>
<dbReference type="Pfam" id="PF00300">
    <property type="entry name" value="His_Phos_1"/>
    <property type="match status" value="1"/>
</dbReference>
<evidence type="ECO:0000313" key="3">
    <source>
        <dbReference type="Proteomes" id="UP000593994"/>
    </source>
</evidence>
<keyword evidence="3" id="KW-1185">Reference proteome</keyword>
<dbReference type="PANTHER" id="PTHR47623">
    <property type="entry name" value="OS09G0287300 PROTEIN"/>
    <property type="match status" value="1"/>
</dbReference>
<evidence type="ECO:0000313" key="2">
    <source>
        <dbReference type="EMBL" id="QOY51714.1"/>
    </source>
</evidence>
<name>A0A7S7LUG5_9BACT</name>